<protein>
    <submittedName>
        <fullName evidence="3">Capsule biosynthesis protein capA</fullName>
    </submittedName>
</protein>
<organism evidence="3">
    <name type="scientific">human gut metagenome</name>
    <dbReference type="NCBI Taxonomy" id="408170"/>
    <lineage>
        <taxon>unclassified sequences</taxon>
        <taxon>metagenomes</taxon>
        <taxon>organismal metagenomes</taxon>
    </lineage>
</organism>
<gene>
    <name evidence="3" type="ORF">OBE_15766</name>
</gene>
<comment type="similarity">
    <text evidence="1">Belongs to the CapA family.</text>
</comment>
<feature type="non-terminal residue" evidence="3">
    <location>
        <position position="1"/>
    </location>
</feature>
<comment type="caution">
    <text evidence="3">The sequence shown here is derived from an EMBL/GenBank/DDBJ whole genome shotgun (WGS) entry which is preliminary data.</text>
</comment>
<feature type="domain" description="Capsule synthesis protein CapA" evidence="2">
    <location>
        <begin position="1"/>
        <end position="191"/>
    </location>
</feature>
<reference evidence="3" key="1">
    <citation type="journal article" date="2013" name="Environ. Microbiol.">
        <title>Microbiota from the distal guts of lean and obese adolescents exhibit partial functional redundancy besides clear differences in community structure.</title>
        <authorList>
            <person name="Ferrer M."/>
            <person name="Ruiz A."/>
            <person name="Lanza F."/>
            <person name="Haange S.B."/>
            <person name="Oberbach A."/>
            <person name="Till H."/>
            <person name="Bargiela R."/>
            <person name="Campoy C."/>
            <person name="Segura M.T."/>
            <person name="Richter M."/>
            <person name="von Bergen M."/>
            <person name="Seifert J."/>
            <person name="Suarez A."/>
        </authorList>
    </citation>
    <scope>NUCLEOTIDE SEQUENCE</scope>
</reference>
<dbReference type="CDD" id="cd07381">
    <property type="entry name" value="MPP_CapA"/>
    <property type="match status" value="1"/>
</dbReference>
<evidence type="ECO:0000259" key="2">
    <source>
        <dbReference type="SMART" id="SM00854"/>
    </source>
</evidence>
<dbReference type="Gene3D" id="3.60.21.10">
    <property type="match status" value="1"/>
</dbReference>
<dbReference type="InterPro" id="IPR019079">
    <property type="entry name" value="Capsule_synth_CapA"/>
</dbReference>
<dbReference type="InterPro" id="IPR052169">
    <property type="entry name" value="CW_Biosynth-Accessory"/>
</dbReference>
<dbReference type="AlphaFoldDB" id="K1SJ18"/>
<dbReference type="PANTHER" id="PTHR33393:SF12">
    <property type="entry name" value="CAPSULE BIOSYNTHESIS PROTEIN CAPA"/>
    <property type="match status" value="1"/>
</dbReference>
<evidence type="ECO:0000313" key="3">
    <source>
        <dbReference type="EMBL" id="EKC47326.1"/>
    </source>
</evidence>
<proteinExistence type="inferred from homology"/>
<dbReference type="SUPFAM" id="SSF56300">
    <property type="entry name" value="Metallo-dependent phosphatases"/>
    <property type="match status" value="1"/>
</dbReference>
<sequence length="196" mass="22257">PYEVGNDMIDAGFNLVSLATNHTLDRGEKAVLSSRNYWNNKSNVLAVGSYSSTEERNEVHILKKNNITYTMLNYTYGTNGIKVPSGKEYLVNVWPCTGNNPDTDTKYQEYKNIVKEDINRVRDKVDVLIVAMHWGTEYEFTPNKYQEDMAKFLSDNGVDIIIGTHPHVIQPITYINNTLVIYSLGNFISAHEVVNT</sequence>
<dbReference type="EMBL" id="AJWZ01010836">
    <property type="protein sequence ID" value="EKC47326.1"/>
    <property type="molecule type" value="Genomic_DNA"/>
</dbReference>
<accession>K1SJ18</accession>
<dbReference type="Pfam" id="PF09587">
    <property type="entry name" value="PGA_cap"/>
    <property type="match status" value="1"/>
</dbReference>
<name>K1SJ18_9ZZZZ</name>
<dbReference type="SMART" id="SM00854">
    <property type="entry name" value="PGA_cap"/>
    <property type="match status" value="1"/>
</dbReference>
<dbReference type="InterPro" id="IPR029052">
    <property type="entry name" value="Metallo-depent_PP-like"/>
</dbReference>
<dbReference type="PANTHER" id="PTHR33393">
    <property type="entry name" value="POLYGLUTAMINE SYNTHESIS ACCESSORY PROTEIN RV0574C-RELATED"/>
    <property type="match status" value="1"/>
</dbReference>
<feature type="non-terminal residue" evidence="3">
    <location>
        <position position="196"/>
    </location>
</feature>
<evidence type="ECO:0000256" key="1">
    <source>
        <dbReference type="ARBA" id="ARBA00005662"/>
    </source>
</evidence>